<evidence type="ECO:0000313" key="2">
    <source>
        <dbReference type="Proteomes" id="UP001189429"/>
    </source>
</evidence>
<keyword evidence="2" id="KW-1185">Reference proteome</keyword>
<protein>
    <submittedName>
        <fullName evidence="1">Uncharacterized protein</fullName>
    </submittedName>
</protein>
<dbReference type="Proteomes" id="UP001189429">
    <property type="component" value="Unassembled WGS sequence"/>
</dbReference>
<accession>A0ABN9XC73</accession>
<dbReference type="EMBL" id="CAUYUJ010020272">
    <property type="protein sequence ID" value="CAK0897028.1"/>
    <property type="molecule type" value="Genomic_DNA"/>
</dbReference>
<proteinExistence type="predicted"/>
<name>A0ABN9XC73_9DINO</name>
<evidence type="ECO:0000313" key="1">
    <source>
        <dbReference type="EMBL" id="CAK0897028.1"/>
    </source>
</evidence>
<reference evidence="1" key="1">
    <citation type="submission" date="2023-10" db="EMBL/GenBank/DDBJ databases">
        <authorList>
            <person name="Chen Y."/>
            <person name="Shah S."/>
            <person name="Dougan E. K."/>
            <person name="Thang M."/>
            <person name="Chan C."/>
        </authorList>
    </citation>
    <scope>NUCLEOTIDE SEQUENCE [LARGE SCALE GENOMIC DNA]</scope>
</reference>
<gene>
    <name evidence="1" type="ORF">PCOR1329_LOCUS75326</name>
</gene>
<organism evidence="1 2">
    <name type="scientific">Prorocentrum cordatum</name>
    <dbReference type="NCBI Taxonomy" id="2364126"/>
    <lineage>
        <taxon>Eukaryota</taxon>
        <taxon>Sar</taxon>
        <taxon>Alveolata</taxon>
        <taxon>Dinophyceae</taxon>
        <taxon>Prorocentrales</taxon>
        <taxon>Prorocentraceae</taxon>
        <taxon>Prorocentrum</taxon>
    </lineage>
</organism>
<sequence length="146" mass="15807">MLSMSASGDACRFCHCPHPPRRVPLGKRHRQVSEAMAAAECFGILLPVLERKMITLRLATDTLRLLAGQLCAGLGGAPVDAGSKARELRTIENAFGAMSMRSLLVVLQRKMGPQRSREKALLDTLFLELREAGFIVDFGSVGQGDA</sequence>
<comment type="caution">
    <text evidence="1">The sequence shown here is derived from an EMBL/GenBank/DDBJ whole genome shotgun (WGS) entry which is preliminary data.</text>
</comment>